<dbReference type="PANTHER" id="PTHR38674:SF1">
    <property type="entry name" value="ALKANE 1-MONOOXYGENASE 1"/>
    <property type="match status" value="1"/>
</dbReference>
<feature type="domain" description="Fatty acid desaturase" evidence="13">
    <location>
        <begin position="101"/>
        <end position="306"/>
    </location>
</feature>
<feature type="transmembrane region" description="Helical" evidence="12">
    <location>
        <begin position="29"/>
        <end position="47"/>
    </location>
</feature>
<name>A0A4Q1KU87_9FLAO</name>
<dbReference type="EMBL" id="SBKQ01000004">
    <property type="protein sequence ID" value="RXR33652.1"/>
    <property type="molecule type" value="Genomic_DNA"/>
</dbReference>
<evidence type="ECO:0000256" key="1">
    <source>
        <dbReference type="ARBA" id="ARBA00004429"/>
    </source>
</evidence>
<evidence type="ECO:0000256" key="7">
    <source>
        <dbReference type="ARBA" id="ARBA00022989"/>
    </source>
</evidence>
<keyword evidence="3" id="KW-1003">Cell membrane</keyword>
<keyword evidence="7 12" id="KW-1133">Transmembrane helix</keyword>
<evidence type="ECO:0000256" key="2">
    <source>
        <dbReference type="ARBA" id="ARBA00010823"/>
    </source>
</evidence>
<keyword evidence="5 12" id="KW-0812">Transmembrane</keyword>
<dbReference type="InterPro" id="IPR005804">
    <property type="entry name" value="FA_desaturase_dom"/>
</dbReference>
<evidence type="ECO:0000256" key="9">
    <source>
        <dbReference type="ARBA" id="ARBA00023004"/>
    </source>
</evidence>
<accession>A0A4Q1KU87</accession>
<dbReference type="GO" id="GO:0005886">
    <property type="term" value="C:plasma membrane"/>
    <property type="evidence" value="ECO:0007669"/>
    <property type="project" value="UniProtKB-SubCell"/>
</dbReference>
<feature type="transmembrane region" description="Helical" evidence="12">
    <location>
        <begin position="232"/>
        <end position="251"/>
    </location>
</feature>
<keyword evidence="4" id="KW-0997">Cell inner membrane</keyword>
<keyword evidence="11 12" id="KW-0472">Membrane</keyword>
<dbReference type="Proteomes" id="UP000289734">
    <property type="component" value="Unassembled WGS sequence"/>
</dbReference>
<evidence type="ECO:0000256" key="4">
    <source>
        <dbReference type="ARBA" id="ARBA00022519"/>
    </source>
</evidence>
<keyword evidence="6" id="KW-0479">Metal-binding</keyword>
<evidence type="ECO:0000256" key="10">
    <source>
        <dbReference type="ARBA" id="ARBA00023033"/>
    </source>
</evidence>
<evidence type="ECO:0000256" key="5">
    <source>
        <dbReference type="ARBA" id="ARBA00022692"/>
    </source>
</evidence>
<reference evidence="15" key="1">
    <citation type="submission" date="2019-01" db="EMBL/GenBank/DDBJ databases">
        <title>Cytophagaceae bacterium strain CAR-16.</title>
        <authorList>
            <person name="Chen W.-M."/>
        </authorList>
    </citation>
    <scope>NUCLEOTIDE SEQUENCE [LARGE SCALE GENOMIC DNA]</scope>
    <source>
        <strain evidence="15">ICH-30</strain>
    </source>
</reference>
<feature type="transmembrane region" description="Helical" evidence="12">
    <location>
        <begin position="68"/>
        <end position="88"/>
    </location>
</feature>
<dbReference type="PANTHER" id="PTHR38674">
    <property type="entry name" value="ALKANE 1-MONOOXYGENASE 1"/>
    <property type="match status" value="1"/>
</dbReference>
<keyword evidence="8" id="KW-0560">Oxidoreductase</keyword>
<dbReference type="GO" id="GO:0006629">
    <property type="term" value="P:lipid metabolic process"/>
    <property type="evidence" value="ECO:0007669"/>
    <property type="project" value="InterPro"/>
</dbReference>
<dbReference type="OrthoDB" id="4759734at2"/>
<protein>
    <submittedName>
        <fullName evidence="14">Alkane 1-monooxygenase</fullName>
    </submittedName>
</protein>
<evidence type="ECO:0000313" key="15">
    <source>
        <dbReference type="Proteomes" id="UP000289734"/>
    </source>
</evidence>
<gene>
    <name evidence="14" type="ORF">EQG68_05355</name>
</gene>
<evidence type="ECO:0000256" key="3">
    <source>
        <dbReference type="ARBA" id="ARBA00022475"/>
    </source>
</evidence>
<evidence type="ECO:0000313" key="14">
    <source>
        <dbReference type="EMBL" id="RXR33652.1"/>
    </source>
</evidence>
<comment type="caution">
    <text evidence="14">The sequence shown here is derived from an EMBL/GenBank/DDBJ whole genome shotgun (WGS) entry which is preliminary data.</text>
</comment>
<evidence type="ECO:0000256" key="11">
    <source>
        <dbReference type="ARBA" id="ARBA00023136"/>
    </source>
</evidence>
<evidence type="ECO:0000256" key="6">
    <source>
        <dbReference type="ARBA" id="ARBA00022723"/>
    </source>
</evidence>
<evidence type="ECO:0000256" key="12">
    <source>
        <dbReference type="SAM" id="Phobius"/>
    </source>
</evidence>
<feature type="transmembrane region" description="Helical" evidence="12">
    <location>
        <begin position="7"/>
        <end position="23"/>
    </location>
</feature>
<proteinExistence type="inferred from homology"/>
<dbReference type="InterPro" id="IPR033885">
    <property type="entry name" value="AlkB/XylM"/>
</dbReference>
<sequence>MCIMKYLWAYSIPLVGILCIFQQGFWSYFLIVFVFIFIPILEYILPLNHSNYSDEEKEKKLKNKLYDWLLYLNILIVYGSLFFTFKIVQTTSLQLYELIGIVLSLGIILGSNGINVAHELGHRKILFERILGKLLLVPSHYTHFFIEHNHGHHLDVSTPEDPSTAKYNQNLYSFWWQAVSGTYMKAWKIQKKINEINNTSFFSPKNDMFWFTILQITYLISLYAFFGLKVLIVGISAGIIGFLLLETINYIEHYGLKRKKLPSGRYERVTEKHSWNSNHILGRIILYELTRHSDHHYKSTKEYQILECHEESPQLPYGYPTSMVLSFIPPLWFSIMNKRIPEEMK</sequence>
<comment type="subcellular location">
    <subcellularLocation>
        <location evidence="1">Cell inner membrane</location>
        <topology evidence="1">Multi-pass membrane protein</topology>
    </subcellularLocation>
</comment>
<dbReference type="AlphaFoldDB" id="A0A4Q1KU87"/>
<dbReference type="GO" id="GO:0046872">
    <property type="term" value="F:metal ion binding"/>
    <property type="evidence" value="ECO:0007669"/>
    <property type="project" value="UniProtKB-KW"/>
</dbReference>
<keyword evidence="15" id="KW-1185">Reference proteome</keyword>
<comment type="similarity">
    <text evidence="2">Belongs to the fatty acid desaturase type 1 family. AlkB subfamily.</text>
</comment>
<evidence type="ECO:0000259" key="13">
    <source>
        <dbReference type="Pfam" id="PF00487"/>
    </source>
</evidence>
<dbReference type="CDD" id="cd03512">
    <property type="entry name" value="Alkane-hydroxylase"/>
    <property type="match status" value="1"/>
</dbReference>
<keyword evidence="10 14" id="KW-0503">Monooxygenase</keyword>
<evidence type="ECO:0000256" key="8">
    <source>
        <dbReference type="ARBA" id="ARBA00023002"/>
    </source>
</evidence>
<keyword evidence="9" id="KW-0408">Iron</keyword>
<feature type="transmembrane region" description="Helical" evidence="12">
    <location>
        <begin position="94"/>
        <end position="114"/>
    </location>
</feature>
<dbReference type="Pfam" id="PF00487">
    <property type="entry name" value="FA_desaturase"/>
    <property type="match status" value="1"/>
</dbReference>
<feature type="transmembrane region" description="Helical" evidence="12">
    <location>
        <begin position="208"/>
        <end position="226"/>
    </location>
</feature>
<organism evidence="14 15">
    <name type="scientific">Flavobacterium piscinae</name>
    <dbReference type="NCBI Taxonomy" id="2506424"/>
    <lineage>
        <taxon>Bacteria</taxon>
        <taxon>Pseudomonadati</taxon>
        <taxon>Bacteroidota</taxon>
        <taxon>Flavobacteriia</taxon>
        <taxon>Flavobacteriales</taxon>
        <taxon>Flavobacteriaceae</taxon>
        <taxon>Flavobacterium</taxon>
    </lineage>
</organism>
<dbReference type="GO" id="GO:0004497">
    <property type="term" value="F:monooxygenase activity"/>
    <property type="evidence" value="ECO:0007669"/>
    <property type="project" value="UniProtKB-KW"/>
</dbReference>